<evidence type="ECO:0000256" key="1">
    <source>
        <dbReference type="SAM" id="SignalP"/>
    </source>
</evidence>
<feature type="signal peptide" evidence="1">
    <location>
        <begin position="1"/>
        <end position="17"/>
    </location>
</feature>
<gene>
    <name evidence="2" type="ORF">CSUB01_10066</name>
</gene>
<comment type="caution">
    <text evidence="2">The sequence shown here is derived from an EMBL/GenBank/DDBJ whole genome shotgun (WGS) entry which is preliminary data.</text>
</comment>
<dbReference type="OrthoDB" id="5225074at2759"/>
<organism evidence="2 3">
    <name type="scientific">Colletotrichum sublineola</name>
    <name type="common">Sorghum anthracnose fungus</name>
    <dbReference type="NCBI Taxonomy" id="1173701"/>
    <lineage>
        <taxon>Eukaryota</taxon>
        <taxon>Fungi</taxon>
        <taxon>Dikarya</taxon>
        <taxon>Ascomycota</taxon>
        <taxon>Pezizomycotina</taxon>
        <taxon>Sordariomycetes</taxon>
        <taxon>Hypocreomycetidae</taxon>
        <taxon>Glomerellales</taxon>
        <taxon>Glomerellaceae</taxon>
        <taxon>Colletotrichum</taxon>
        <taxon>Colletotrichum graminicola species complex</taxon>
    </lineage>
</organism>
<accession>A0A066XJS7</accession>
<reference evidence="3" key="1">
    <citation type="journal article" date="2014" name="Genome Announc.">
        <title>Draft genome sequence of Colletotrichum sublineola, a destructive pathogen of cultivated sorghum.</title>
        <authorList>
            <person name="Baroncelli R."/>
            <person name="Sanz-Martin J.M."/>
            <person name="Rech G.E."/>
            <person name="Sukno S.A."/>
            <person name="Thon M.R."/>
        </authorList>
    </citation>
    <scope>NUCLEOTIDE SEQUENCE [LARGE SCALE GENOMIC DNA]</scope>
    <source>
        <strain evidence="3">TX430BB</strain>
    </source>
</reference>
<keyword evidence="3" id="KW-1185">Reference proteome</keyword>
<dbReference type="HOGENOM" id="CLU_1749532_0_0_1"/>
<dbReference type="OMA" id="CIVSHQQ"/>
<keyword evidence="1" id="KW-0732">Signal</keyword>
<dbReference type="eggNOG" id="ENOG502TBZD">
    <property type="taxonomic scope" value="Eukaryota"/>
</dbReference>
<name>A0A066XJS7_COLSU</name>
<dbReference type="AlphaFoldDB" id="A0A066XJS7"/>
<dbReference type="Proteomes" id="UP000027238">
    <property type="component" value="Unassembled WGS sequence"/>
</dbReference>
<protein>
    <submittedName>
        <fullName evidence="2">Putative tat pathway signal sequence</fullName>
    </submittedName>
</protein>
<dbReference type="EMBL" id="JMSE01000757">
    <property type="protein sequence ID" value="KDN67924.1"/>
    <property type="molecule type" value="Genomic_DNA"/>
</dbReference>
<evidence type="ECO:0000313" key="3">
    <source>
        <dbReference type="Proteomes" id="UP000027238"/>
    </source>
</evidence>
<evidence type="ECO:0000313" key="2">
    <source>
        <dbReference type="EMBL" id="KDN67924.1"/>
    </source>
</evidence>
<sequence length="149" mass="16845">MRTSFSLLLAAAAAAQALPQQPQQSEALAVPIPPPCQPIVPEPDLVTKYDRWFDFQKAYLFDKDIQTTFTFFASNFTSKWRMGVTSRQDYWAEDTVQNWATTSSYPTDSSFRDDKGHVAYDLGENRTGHAGDDFVWEHGCIVSHQQTTS</sequence>
<proteinExistence type="predicted"/>
<feature type="chain" id="PRO_5001634987" evidence="1">
    <location>
        <begin position="18"/>
        <end position="149"/>
    </location>
</feature>